<dbReference type="AlphaFoldDB" id="A0A919K774"/>
<sequence length="163" mass="18408">MSGLPAHIRAMVELSPVEDLLLALLRDVLAPVSVQSLIWDTQRFPLVLVRRQPSFGEWLGDPRFLDSADIVIHTFAEDPNGDEDAALLAEAVRVCLRDAWLRNRSVPQRGHLSRVTMTSAPRRATDWATATGPVQYADLPTGVWRYETLYRIAVRKPRVRPFP</sequence>
<organism evidence="1 2">
    <name type="scientific">Paractinoplanes rishiriensis</name>
    <dbReference type="NCBI Taxonomy" id="1050105"/>
    <lineage>
        <taxon>Bacteria</taxon>
        <taxon>Bacillati</taxon>
        <taxon>Actinomycetota</taxon>
        <taxon>Actinomycetes</taxon>
        <taxon>Micromonosporales</taxon>
        <taxon>Micromonosporaceae</taxon>
        <taxon>Paractinoplanes</taxon>
    </lineage>
</organism>
<name>A0A919K774_9ACTN</name>
<evidence type="ECO:0000313" key="2">
    <source>
        <dbReference type="Proteomes" id="UP000636960"/>
    </source>
</evidence>
<dbReference type="RefSeq" id="WP_203791315.1">
    <property type="nucleotide sequence ID" value="NZ_BOMV01000125.1"/>
</dbReference>
<protein>
    <submittedName>
        <fullName evidence="1">Uncharacterized protein</fullName>
    </submittedName>
</protein>
<proteinExistence type="predicted"/>
<keyword evidence="2" id="KW-1185">Reference proteome</keyword>
<dbReference type="Proteomes" id="UP000636960">
    <property type="component" value="Unassembled WGS sequence"/>
</dbReference>
<dbReference type="EMBL" id="BOMV01000125">
    <property type="protein sequence ID" value="GIF02226.1"/>
    <property type="molecule type" value="Genomic_DNA"/>
</dbReference>
<reference evidence="1" key="1">
    <citation type="submission" date="2021-01" db="EMBL/GenBank/DDBJ databases">
        <title>Whole genome shotgun sequence of Actinoplanes rishiriensis NBRC 108556.</title>
        <authorList>
            <person name="Komaki H."/>
            <person name="Tamura T."/>
        </authorList>
    </citation>
    <scope>NUCLEOTIDE SEQUENCE</scope>
    <source>
        <strain evidence="1">NBRC 108556</strain>
    </source>
</reference>
<accession>A0A919K774</accession>
<gene>
    <name evidence="1" type="ORF">Ari01nite_96900</name>
</gene>
<comment type="caution">
    <text evidence="1">The sequence shown here is derived from an EMBL/GenBank/DDBJ whole genome shotgun (WGS) entry which is preliminary data.</text>
</comment>
<evidence type="ECO:0000313" key="1">
    <source>
        <dbReference type="EMBL" id="GIF02226.1"/>
    </source>
</evidence>